<organism evidence="15 16">
    <name type="scientific">Candidatus Mycoplasma haematobovis</name>
    <dbReference type="NCBI Taxonomy" id="432608"/>
    <lineage>
        <taxon>Bacteria</taxon>
        <taxon>Bacillati</taxon>
        <taxon>Mycoplasmatota</taxon>
        <taxon>Mollicutes</taxon>
        <taxon>Mycoplasmataceae</taxon>
        <taxon>Mycoplasma</taxon>
    </lineage>
</organism>
<comment type="subcellular location">
    <subcellularLocation>
        <location evidence="2 13">Cytoplasm</location>
    </subcellularLocation>
</comment>
<evidence type="ECO:0000256" key="3">
    <source>
        <dbReference type="ARBA" id="ARBA00005790"/>
    </source>
</evidence>
<dbReference type="InterPro" id="IPR020590">
    <property type="entry name" value="Guanylate_kinase_CS"/>
</dbReference>
<dbReference type="Gene3D" id="3.40.50.300">
    <property type="entry name" value="P-loop containing nucleotide triphosphate hydrolases"/>
    <property type="match status" value="1"/>
</dbReference>
<dbReference type="InterPro" id="IPR008144">
    <property type="entry name" value="Guanylate_kin-like_dom"/>
</dbReference>
<proteinExistence type="inferred from homology"/>
<dbReference type="HAMAP" id="MF_00328">
    <property type="entry name" value="Guanylate_kinase"/>
    <property type="match status" value="1"/>
</dbReference>
<dbReference type="PANTHER" id="PTHR23117">
    <property type="entry name" value="GUANYLATE KINASE-RELATED"/>
    <property type="match status" value="1"/>
</dbReference>
<sequence>MLSKGRLFIISGSSGVGKRAIIEKLLANPRLNLVFSVSYTTRAKRFNEVHGVHYFFISKEEFIQNIESGKMLEYANFFGNYYGTSKEWVDNTLNEGKNVILEIETLGFKQILEKCDDFVSIFIEAPSMEELERRLRKRGTESEEDIKIRLLKAEKEILVAPLFKYRVVNDVLEDAIKEVENIFLKAINQ</sequence>
<dbReference type="PANTHER" id="PTHR23117:SF13">
    <property type="entry name" value="GUANYLATE KINASE"/>
    <property type="match status" value="1"/>
</dbReference>
<protein>
    <recommendedName>
        <fullName evidence="5 13">Guanylate kinase</fullName>
        <ecNumber evidence="4 13">2.7.4.8</ecNumber>
    </recommendedName>
    <alternativeName>
        <fullName evidence="11 13">GMP kinase</fullName>
    </alternativeName>
</protein>
<dbReference type="GO" id="GO:0004385">
    <property type="term" value="F:GMP kinase activity"/>
    <property type="evidence" value="ECO:0007669"/>
    <property type="project" value="UniProtKB-UniRule"/>
</dbReference>
<keyword evidence="10 13" id="KW-0067">ATP-binding</keyword>
<keyword evidence="9 13" id="KW-0418">Kinase</keyword>
<dbReference type="Gene3D" id="3.30.63.10">
    <property type="entry name" value="Guanylate Kinase phosphate binding domain"/>
    <property type="match status" value="1"/>
</dbReference>
<keyword evidence="6 13" id="KW-0963">Cytoplasm</keyword>
<evidence type="ECO:0000259" key="14">
    <source>
        <dbReference type="PROSITE" id="PS50052"/>
    </source>
</evidence>
<dbReference type="GO" id="GO:0005829">
    <property type="term" value="C:cytosol"/>
    <property type="evidence" value="ECO:0007669"/>
    <property type="project" value="TreeGrafter"/>
</dbReference>
<feature type="domain" description="Guanylate kinase-like" evidence="14">
    <location>
        <begin position="5"/>
        <end position="184"/>
    </location>
</feature>
<keyword evidence="8 13" id="KW-0547">Nucleotide-binding</keyword>
<evidence type="ECO:0000256" key="10">
    <source>
        <dbReference type="ARBA" id="ARBA00022840"/>
    </source>
</evidence>
<evidence type="ECO:0000256" key="11">
    <source>
        <dbReference type="ARBA" id="ARBA00030128"/>
    </source>
</evidence>
<dbReference type="SUPFAM" id="SSF52540">
    <property type="entry name" value="P-loop containing nucleoside triphosphate hydrolases"/>
    <property type="match status" value="1"/>
</dbReference>
<dbReference type="GO" id="GO:0005524">
    <property type="term" value="F:ATP binding"/>
    <property type="evidence" value="ECO:0007669"/>
    <property type="project" value="UniProtKB-UniRule"/>
</dbReference>
<evidence type="ECO:0000313" key="16">
    <source>
        <dbReference type="Proteomes" id="UP000077623"/>
    </source>
</evidence>
<dbReference type="FunFam" id="3.30.63.10:FF:000005">
    <property type="entry name" value="Guanylate kinase"/>
    <property type="match status" value="1"/>
</dbReference>
<dbReference type="AlphaFoldDB" id="A0A1A9QFI6"/>
<comment type="catalytic activity">
    <reaction evidence="12 13">
        <text>GMP + ATP = GDP + ADP</text>
        <dbReference type="Rhea" id="RHEA:20780"/>
        <dbReference type="ChEBI" id="CHEBI:30616"/>
        <dbReference type="ChEBI" id="CHEBI:58115"/>
        <dbReference type="ChEBI" id="CHEBI:58189"/>
        <dbReference type="ChEBI" id="CHEBI:456216"/>
        <dbReference type="EC" id="2.7.4.8"/>
    </reaction>
</comment>
<dbReference type="RefSeq" id="WP_187149971.1">
    <property type="nucleotide sequence ID" value="NZ_LWUJ01000010.1"/>
</dbReference>
<dbReference type="EC" id="2.7.4.8" evidence="4 13"/>
<feature type="binding site" evidence="13">
    <location>
        <begin position="12"/>
        <end position="19"/>
    </location>
    <ligand>
        <name>ATP</name>
        <dbReference type="ChEBI" id="CHEBI:30616"/>
    </ligand>
</feature>
<dbReference type="CDD" id="cd00071">
    <property type="entry name" value="GMPK"/>
    <property type="match status" value="1"/>
</dbReference>
<reference evidence="16" key="1">
    <citation type="submission" date="2016-04" db="EMBL/GenBank/DDBJ databases">
        <authorList>
            <person name="Quiroz-Castaneda R.E."/>
            <person name="Martinez-Ocampo F."/>
        </authorList>
    </citation>
    <scope>NUCLEOTIDE SEQUENCE [LARGE SCALE GENOMIC DNA]</scope>
    <source>
        <strain evidence="16">INIFAP01</strain>
    </source>
</reference>
<evidence type="ECO:0000313" key="15">
    <source>
        <dbReference type="EMBL" id="OAL10735.1"/>
    </source>
</evidence>
<evidence type="ECO:0000256" key="4">
    <source>
        <dbReference type="ARBA" id="ARBA00012961"/>
    </source>
</evidence>
<evidence type="ECO:0000256" key="2">
    <source>
        <dbReference type="ARBA" id="ARBA00004496"/>
    </source>
</evidence>
<comment type="similarity">
    <text evidence="3 13">Belongs to the guanylate kinase family.</text>
</comment>
<name>A0A1A9QFI6_9MOLU</name>
<dbReference type="InterPro" id="IPR008145">
    <property type="entry name" value="GK/Ca_channel_bsu"/>
</dbReference>
<comment type="caution">
    <text evidence="15">The sequence shown here is derived from an EMBL/GenBank/DDBJ whole genome shotgun (WGS) entry which is preliminary data.</text>
</comment>
<evidence type="ECO:0000256" key="9">
    <source>
        <dbReference type="ARBA" id="ARBA00022777"/>
    </source>
</evidence>
<dbReference type="PROSITE" id="PS50052">
    <property type="entry name" value="GUANYLATE_KINASE_2"/>
    <property type="match status" value="1"/>
</dbReference>
<evidence type="ECO:0000256" key="8">
    <source>
        <dbReference type="ARBA" id="ARBA00022741"/>
    </source>
</evidence>
<dbReference type="Proteomes" id="UP000077623">
    <property type="component" value="Unassembled WGS sequence"/>
</dbReference>
<dbReference type="PROSITE" id="PS00856">
    <property type="entry name" value="GUANYLATE_KINASE_1"/>
    <property type="match status" value="1"/>
</dbReference>
<evidence type="ECO:0000256" key="12">
    <source>
        <dbReference type="ARBA" id="ARBA00048594"/>
    </source>
</evidence>
<dbReference type="InterPro" id="IPR017665">
    <property type="entry name" value="Guanylate_kinase"/>
</dbReference>
<keyword evidence="7 13" id="KW-0808">Transferase</keyword>
<gene>
    <name evidence="13" type="primary">gmk</name>
    <name evidence="15" type="ORF">A6V39_01575</name>
</gene>
<evidence type="ECO:0000256" key="7">
    <source>
        <dbReference type="ARBA" id="ARBA00022679"/>
    </source>
</evidence>
<dbReference type="SMART" id="SM00072">
    <property type="entry name" value="GuKc"/>
    <property type="match status" value="1"/>
</dbReference>
<dbReference type="Pfam" id="PF00625">
    <property type="entry name" value="Guanylate_kin"/>
    <property type="match status" value="1"/>
</dbReference>
<dbReference type="InterPro" id="IPR027417">
    <property type="entry name" value="P-loop_NTPase"/>
</dbReference>
<evidence type="ECO:0000256" key="1">
    <source>
        <dbReference type="ARBA" id="ARBA00003531"/>
    </source>
</evidence>
<dbReference type="NCBIfam" id="TIGR03263">
    <property type="entry name" value="guanyl_kin"/>
    <property type="match status" value="1"/>
</dbReference>
<keyword evidence="16" id="KW-1185">Reference proteome</keyword>
<evidence type="ECO:0000256" key="13">
    <source>
        <dbReference type="HAMAP-Rule" id="MF_00328"/>
    </source>
</evidence>
<evidence type="ECO:0000256" key="6">
    <source>
        <dbReference type="ARBA" id="ARBA00022490"/>
    </source>
</evidence>
<comment type="function">
    <text evidence="1 13">Essential for recycling GMP and indirectly, cGMP.</text>
</comment>
<accession>A0A1A9QFI6</accession>
<evidence type="ECO:0000256" key="5">
    <source>
        <dbReference type="ARBA" id="ARBA00016296"/>
    </source>
</evidence>
<dbReference type="STRING" id="432608.A6V39_01575"/>
<dbReference type="EMBL" id="LWUJ01000010">
    <property type="protein sequence ID" value="OAL10735.1"/>
    <property type="molecule type" value="Genomic_DNA"/>
</dbReference>